<dbReference type="InterPro" id="IPR016024">
    <property type="entry name" value="ARM-type_fold"/>
</dbReference>
<dbReference type="RefSeq" id="WP_379783131.1">
    <property type="nucleotide sequence ID" value="NZ_JBHSMU010000010.1"/>
</dbReference>
<dbReference type="EMBL" id="JBHSMU010000010">
    <property type="protein sequence ID" value="MFC5460347.1"/>
    <property type="molecule type" value="Genomic_DNA"/>
</dbReference>
<evidence type="ECO:0000259" key="1">
    <source>
        <dbReference type="Pfam" id="PF13569"/>
    </source>
</evidence>
<dbReference type="Gene3D" id="1.25.10.10">
    <property type="entry name" value="Leucine-rich Repeat Variant"/>
    <property type="match status" value="2"/>
</dbReference>
<reference evidence="3" key="1">
    <citation type="journal article" date="2019" name="Int. J. Syst. Evol. Microbiol.">
        <title>The Global Catalogue of Microorganisms (GCM) 10K type strain sequencing project: providing services to taxonomists for standard genome sequencing and annotation.</title>
        <authorList>
            <consortium name="The Broad Institute Genomics Platform"/>
            <consortium name="The Broad Institute Genome Sequencing Center for Infectious Disease"/>
            <person name="Wu L."/>
            <person name="Ma J."/>
        </authorList>
    </citation>
    <scope>NUCLEOTIDE SEQUENCE [LARGE SCALE GENOMIC DNA]</scope>
    <source>
        <strain evidence="3">KACC 12649</strain>
    </source>
</reference>
<proteinExistence type="predicted"/>
<name>A0ABW0L5L5_9BURK</name>
<gene>
    <name evidence="2" type="ORF">ACFPN5_11080</name>
</gene>
<accession>A0ABW0L5L5</accession>
<dbReference type="InterPro" id="IPR011989">
    <property type="entry name" value="ARM-like"/>
</dbReference>
<dbReference type="InterPro" id="IPR004155">
    <property type="entry name" value="PBS_lyase_HEAT"/>
</dbReference>
<dbReference type="SMART" id="SM00567">
    <property type="entry name" value="EZ_HEAT"/>
    <property type="match status" value="2"/>
</dbReference>
<organism evidence="2 3">
    <name type="scientific">Massilia niabensis</name>
    <dbReference type="NCBI Taxonomy" id="544910"/>
    <lineage>
        <taxon>Bacteria</taxon>
        <taxon>Pseudomonadati</taxon>
        <taxon>Pseudomonadota</taxon>
        <taxon>Betaproteobacteria</taxon>
        <taxon>Burkholderiales</taxon>
        <taxon>Oxalobacteraceae</taxon>
        <taxon>Telluria group</taxon>
        <taxon>Massilia</taxon>
    </lineage>
</organism>
<dbReference type="Pfam" id="PF13569">
    <property type="entry name" value="DUF4132"/>
    <property type="match status" value="1"/>
</dbReference>
<dbReference type="SUPFAM" id="SSF48371">
    <property type="entry name" value="ARM repeat"/>
    <property type="match status" value="1"/>
</dbReference>
<sequence>MLKSLLGVLDTARNILSPDTSLIRQVAAPLAHLDAALAARAAGYLADGSDATVLLDLRRHAQAGDLLGKPGRLRWNFHAVQDDKQQAKAIEAGMAARHALYRRIEARPADMALLMRMGRLLEAADQGQSLDRAGSSAPDWLAYVLNDAFWACMPNDGSARDEGKVAEARPAWDIRLLRALLDEAGLPQAMALNIVFERRAIDSYYQDQVYRRLLAAGPLDDDMLARPDDVASAAQTLSAIGRVVLVKRIGGADALRAAYAGLLMRLAVSDSKTVRAAAARHLDALDRAACHAGLAVLLREGQGEERANAAELLARVQGDAAGPVLEAALAQEPGKAVQQAIRLALSRIGAAADAADIGLPDPPPLPPLPEVTLADDAVELLLANREQLLEHLRLAAEEEQEENRSGKHKYTWRARHYERYRRLGTGKLRDAVRALNGDRDALQVLADDNVNETLGYGGRLEERADFGLLQALRWHLNWGSGSAWLWSSPRIQAWLRRQDPSQVDLRHLRDAAVRCGAPADAIALECLRHTWSPGSLPQAILPPEGVWPCLAGHPDLIDEGLGMAAAERGRYQNLDLGQTLAVLGTFPTVPARWLPRVLEFALGETKLHRQAAQRLLGKLPDIGKRVADALQSNKQELRIEAARWLARMDYRAAVPALYTALDKETREPVSAELMTALEILGEDITARLAPEALLAQALKGLKARAPAGLAWLKLEQLPACAWQDAKGGNGAVDPEIVRWWVILAAKLKEPAANALLVRYLGLLDAPSRAALGRFLLHAFIGQDTAHPPLEEAIAWAGQHAPARYQQFQQMAKQYPDYYTELGEMSQGQVFELVKREKLGEYLGSAIGEKGILALTCAMPGHEAVDAIRQYMRDHYPRRAQIEAMLEAAAVSDDPAVIQFVLSIARRYRTASVQQKARVLVERIAERNGWTEEQLADRTIPTGGLDESGRMSFQYGARELSVVLDDKLKIVLQNAEGKAIAALPAARQNDAPEAIKEGKQLFTSCKKEVKQVLDMQTARLYEAMCASRAWPAAEWTEYVRRHPIVGRLAQRLAWTRLAADGSISGLFRPTEDGSLIDAEDEEVSLDEKERIGLAHASLLDEEQVRAWLAHFKDYKVAPLFSQLTRRGPVLADPAAQEIDDRLGWTSDTFTLRGAFNKLGYQRGSAEDGGVFMEYTRDFANAGLQVRIEFSGSSLPEENMPAALKTLEFVRIGTGRGFGMHRGGSVALGKVPPVLLAEAYCDYHAVAAACQGFDPDWERKMPW</sequence>
<feature type="domain" description="DUF4132" evidence="1">
    <location>
        <begin position="976"/>
        <end position="1131"/>
    </location>
</feature>
<comment type="caution">
    <text evidence="2">The sequence shown here is derived from an EMBL/GenBank/DDBJ whole genome shotgun (WGS) entry which is preliminary data.</text>
</comment>
<protein>
    <submittedName>
        <fullName evidence="2">DUF4132 domain-containing protein</fullName>
    </submittedName>
</protein>
<dbReference type="Proteomes" id="UP001596050">
    <property type="component" value="Unassembled WGS sequence"/>
</dbReference>
<evidence type="ECO:0000313" key="3">
    <source>
        <dbReference type="Proteomes" id="UP001596050"/>
    </source>
</evidence>
<dbReference type="InterPro" id="IPR025406">
    <property type="entry name" value="DUF4132"/>
</dbReference>
<keyword evidence="3" id="KW-1185">Reference proteome</keyword>
<evidence type="ECO:0000313" key="2">
    <source>
        <dbReference type="EMBL" id="MFC5460347.1"/>
    </source>
</evidence>